<reference evidence="1" key="1">
    <citation type="submission" date="2014-09" db="EMBL/GenBank/DDBJ databases">
        <authorList>
            <person name="Magalhaes I.L.F."/>
            <person name="Oliveira U."/>
            <person name="Santos F.R."/>
            <person name="Vidigal T.H.D.A."/>
            <person name="Brescovit A.D."/>
            <person name="Santos A.J."/>
        </authorList>
    </citation>
    <scope>NUCLEOTIDE SEQUENCE</scope>
    <source>
        <tissue evidence="1">Shoot tissue taken approximately 20 cm above the soil surface</tissue>
    </source>
</reference>
<evidence type="ECO:0000313" key="1">
    <source>
        <dbReference type="EMBL" id="JAD69811.1"/>
    </source>
</evidence>
<dbReference type="EMBL" id="GBRH01228084">
    <property type="protein sequence ID" value="JAD69811.1"/>
    <property type="molecule type" value="Transcribed_RNA"/>
</dbReference>
<name>A0A0A9C2K2_ARUDO</name>
<reference evidence="1" key="2">
    <citation type="journal article" date="2015" name="Data Brief">
        <title>Shoot transcriptome of the giant reed, Arundo donax.</title>
        <authorList>
            <person name="Barrero R.A."/>
            <person name="Guerrero F.D."/>
            <person name="Moolhuijzen P."/>
            <person name="Goolsby J.A."/>
            <person name="Tidwell J."/>
            <person name="Bellgard S.E."/>
            <person name="Bellgard M.I."/>
        </authorList>
    </citation>
    <scope>NUCLEOTIDE SEQUENCE</scope>
    <source>
        <tissue evidence="1">Shoot tissue taken approximately 20 cm above the soil surface</tissue>
    </source>
</reference>
<organism evidence="1">
    <name type="scientific">Arundo donax</name>
    <name type="common">Giant reed</name>
    <name type="synonym">Donax arundinaceus</name>
    <dbReference type="NCBI Taxonomy" id="35708"/>
    <lineage>
        <taxon>Eukaryota</taxon>
        <taxon>Viridiplantae</taxon>
        <taxon>Streptophyta</taxon>
        <taxon>Embryophyta</taxon>
        <taxon>Tracheophyta</taxon>
        <taxon>Spermatophyta</taxon>
        <taxon>Magnoliopsida</taxon>
        <taxon>Liliopsida</taxon>
        <taxon>Poales</taxon>
        <taxon>Poaceae</taxon>
        <taxon>PACMAD clade</taxon>
        <taxon>Arundinoideae</taxon>
        <taxon>Arundineae</taxon>
        <taxon>Arundo</taxon>
    </lineage>
</organism>
<accession>A0A0A9C2K2</accession>
<dbReference type="AlphaFoldDB" id="A0A0A9C2K2"/>
<protein>
    <submittedName>
        <fullName evidence="1">Uncharacterized protein</fullName>
    </submittedName>
</protein>
<proteinExistence type="predicted"/>
<sequence length="72" mass="8028">MAIVCNCLHSMIAYFAAHAQRVLDRVNSLICTPSRCIIEKSFRACTSSLLRVYPAIMVFHDTILLIGIVSKT</sequence>